<dbReference type="GO" id="GO:0050660">
    <property type="term" value="F:flavin adenine dinucleotide binding"/>
    <property type="evidence" value="ECO:0007669"/>
    <property type="project" value="InterPro"/>
</dbReference>
<dbReference type="GO" id="GO:0050661">
    <property type="term" value="F:NADP binding"/>
    <property type="evidence" value="ECO:0007669"/>
    <property type="project" value="InterPro"/>
</dbReference>
<dbReference type="GO" id="GO:0004499">
    <property type="term" value="F:N,N-dimethylaniline monooxygenase activity"/>
    <property type="evidence" value="ECO:0007669"/>
    <property type="project" value="InterPro"/>
</dbReference>
<keyword evidence="4" id="KW-0274">FAD</keyword>
<accession>A0A9P7K773</accession>
<evidence type="ECO:0000256" key="6">
    <source>
        <dbReference type="ARBA" id="ARBA00023002"/>
    </source>
</evidence>
<evidence type="ECO:0000256" key="5">
    <source>
        <dbReference type="ARBA" id="ARBA00022857"/>
    </source>
</evidence>
<dbReference type="InterPro" id="IPR020946">
    <property type="entry name" value="Flavin_mOase-like"/>
</dbReference>
<reference evidence="8" key="2">
    <citation type="submission" date="2021-10" db="EMBL/GenBank/DDBJ databases">
        <title>Phylogenomics reveals ancestral predisposition of the termite-cultivated fungus Termitomyces towards a domesticated lifestyle.</title>
        <authorList>
            <person name="Auxier B."/>
            <person name="Grum-Grzhimaylo A."/>
            <person name="Cardenas M.E."/>
            <person name="Lodge J.D."/>
            <person name="Laessoe T."/>
            <person name="Pedersen O."/>
            <person name="Smith M.E."/>
            <person name="Kuyper T.W."/>
            <person name="Franco-Molano E.A."/>
            <person name="Baroni T.J."/>
            <person name="Aanen D.K."/>
        </authorList>
    </citation>
    <scope>NUCLEOTIDE SEQUENCE</scope>
    <source>
        <strain evidence="8">D49</strain>
    </source>
</reference>
<evidence type="ECO:0000256" key="2">
    <source>
        <dbReference type="ARBA" id="ARBA00010139"/>
    </source>
</evidence>
<dbReference type="PANTHER" id="PTHR43098:SF3">
    <property type="entry name" value="L-ORNITHINE N(5)-MONOOXYGENASE-RELATED"/>
    <property type="match status" value="1"/>
</dbReference>
<dbReference type="SUPFAM" id="SSF51905">
    <property type="entry name" value="FAD/NAD(P)-binding domain"/>
    <property type="match status" value="5"/>
</dbReference>
<dbReference type="EMBL" id="JABCKI010005826">
    <property type="protein sequence ID" value="KAG5637486.1"/>
    <property type="molecule type" value="Genomic_DNA"/>
</dbReference>
<dbReference type="Pfam" id="PF00743">
    <property type="entry name" value="FMO-like"/>
    <property type="match status" value="2"/>
</dbReference>
<dbReference type="AlphaFoldDB" id="A0A9P7K773"/>
<dbReference type="Proteomes" id="UP000717328">
    <property type="component" value="Unassembled WGS sequence"/>
</dbReference>
<comment type="caution">
    <text evidence="8">The sequence shown here is derived from an EMBL/GenBank/DDBJ whole genome shotgun (WGS) entry which is preliminary data.</text>
</comment>
<evidence type="ECO:0000256" key="1">
    <source>
        <dbReference type="ARBA" id="ARBA00001974"/>
    </source>
</evidence>
<keyword evidence="3" id="KW-0285">Flavoprotein</keyword>
<keyword evidence="9" id="KW-1185">Reference proteome</keyword>
<comment type="similarity">
    <text evidence="2">Belongs to the FAD-binding monooxygenase family.</text>
</comment>
<name>A0A9P7K773_9AGAR</name>
<comment type="cofactor">
    <cofactor evidence="1">
        <name>FAD</name>
        <dbReference type="ChEBI" id="CHEBI:57692"/>
    </cofactor>
</comment>
<keyword evidence="5" id="KW-0521">NADP</keyword>
<keyword evidence="6" id="KW-0560">Oxidoreductase</keyword>
<dbReference type="OrthoDB" id="66881at2759"/>
<evidence type="ECO:0000313" key="9">
    <source>
        <dbReference type="Proteomes" id="UP000717328"/>
    </source>
</evidence>
<keyword evidence="7" id="KW-0503">Monooxygenase</keyword>
<dbReference type="PANTHER" id="PTHR43098">
    <property type="entry name" value="L-ORNITHINE N(5)-MONOOXYGENASE-RELATED"/>
    <property type="match status" value="1"/>
</dbReference>
<dbReference type="InterPro" id="IPR036188">
    <property type="entry name" value="FAD/NAD-bd_sf"/>
</dbReference>
<evidence type="ECO:0000256" key="7">
    <source>
        <dbReference type="ARBA" id="ARBA00023033"/>
    </source>
</evidence>
<gene>
    <name evidence="8" type="ORF">H0H81_004409</name>
</gene>
<sequence length="1022" mass="114454">MSSQEYATKNKDLDVLIVGAGFSGAYQLQQLRKAGFSAKIFEAGSRLGGTWYWNCYPGARVDSEYLVYQLSIEEVWKDWTWSERFPGRDELMAYFEHVDRKLDLSRDVCFDTRVTGATFDISTERWIVSTQDGRTAHPRFLILCTGFASKPLFPDYPGLSSFQGVIHHTARWPQQGVELAGKRIGVIGTGASGVQVVQETAPIAAHLTVFQRTPNFAVPLEQRKITDIEQMKLKEELYPIIFRRRLQTPGGFHDFDQVARRSLLQMTPEERRLTLEDLWGHRAIAVIGFADVLSDERANKLAYDFWRDTVRKRLVDPKLHEKLAPEMAPHPFGMKRLALEQQYYEAFNQLNVTLVDLNETPILEITPRGVKTKDEVEHTLDVLFLATGFDALTGSISQIDIRGTGDTAIGDKWHSQGLGTYLGLTSAGYPNMFFVYGPGAATGPGNGPSCIEFQCDWIVDCLTYMRARGYTRIEATPDAEASWGARIEAVAAAGLWHRAKSWYIGANVPGKRVAPLLFTGGLAQYIKVCRESAEGGYVGFVLSGGGIFERLSSIWSERFPGRDEIMAYFEHIDKKLDLSRDIDFGTLVTGATFDVITERWIVSTQSGRTARPRFLILCTGFAAKPLFPEYPGLSSFQGAIHHTAQWPQSGVELAGKRIGVIGTGASGVQVIQETAPIAAHLTVFQRTPNFALPMHQCKVTEVEQVQLKEELYPIIFRRRTPTLAGALWSPVGTPLLELTPEEQCLTLEDLWVHRTFWAILAFSEILSDERTNEFVYNFWRDKVRKCIADPRMREKLAPETAPLPFGEQRYFEVFNQPNVTLVDLHETPILEITPRGVKTKDGMEHTFDVLVLATGFDALSGSISKINIKGTDDTPIDEKWSSKGVATYLGLTCAGYPNMFFPYGPQAPTTLCNNPACLEFQCDWVVDCLTYMRTHKYTRIEATPEAEAEWVARIEDIASMGLWYRAKSSYFGANVPGKRVTALNFMGGLPLYMQLCRESAEGGYTGLTFTKKVASQLHTVSA</sequence>
<organism evidence="8 9">
    <name type="scientific">Sphagnurus paluster</name>
    <dbReference type="NCBI Taxonomy" id="117069"/>
    <lineage>
        <taxon>Eukaryota</taxon>
        <taxon>Fungi</taxon>
        <taxon>Dikarya</taxon>
        <taxon>Basidiomycota</taxon>
        <taxon>Agaricomycotina</taxon>
        <taxon>Agaricomycetes</taxon>
        <taxon>Agaricomycetidae</taxon>
        <taxon>Agaricales</taxon>
        <taxon>Tricholomatineae</taxon>
        <taxon>Lyophyllaceae</taxon>
        <taxon>Sphagnurus</taxon>
    </lineage>
</organism>
<evidence type="ECO:0000256" key="4">
    <source>
        <dbReference type="ARBA" id="ARBA00022827"/>
    </source>
</evidence>
<proteinExistence type="inferred from homology"/>
<reference evidence="8" key="1">
    <citation type="submission" date="2021-02" db="EMBL/GenBank/DDBJ databases">
        <authorList>
            <person name="Nieuwenhuis M."/>
            <person name="Van De Peppel L.J.J."/>
        </authorList>
    </citation>
    <scope>NUCLEOTIDE SEQUENCE</scope>
    <source>
        <strain evidence="8">D49</strain>
    </source>
</reference>
<evidence type="ECO:0000256" key="3">
    <source>
        <dbReference type="ARBA" id="ARBA00022630"/>
    </source>
</evidence>
<evidence type="ECO:0000313" key="8">
    <source>
        <dbReference type="EMBL" id="KAG5637486.1"/>
    </source>
</evidence>
<protein>
    <submittedName>
        <fullName evidence="8">Uncharacterized protein</fullName>
    </submittedName>
</protein>
<dbReference type="Gene3D" id="3.50.50.60">
    <property type="entry name" value="FAD/NAD(P)-binding domain"/>
    <property type="match status" value="4"/>
</dbReference>
<dbReference type="InterPro" id="IPR050775">
    <property type="entry name" value="FAD-binding_Monooxygenases"/>
</dbReference>